<dbReference type="PROSITE" id="PS51186">
    <property type="entry name" value="GNAT"/>
    <property type="match status" value="1"/>
</dbReference>
<reference evidence="4 5" key="1">
    <citation type="journal article" date="2019" name="Int. J. Syst. Evol. Microbiol.">
        <title>The Global Catalogue of Microorganisms (GCM) 10K type strain sequencing project: providing services to taxonomists for standard genome sequencing and annotation.</title>
        <authorList>
            <consortium name="The Broad Institute Genomics Platform"/>
            <consortium name="The Broad Institute Genome Sequencing Center for Infectious Disease"/>
            <person name="Wu L."/>
            <person name="Ma J."/>
        </authorList>
    </citation>
    <scope>NUCLEOTIDE SEQUENCE [LARGE SCALE GENOMIC DNA]</scope>
    <source>
        <strain evidence="4 5">GX26</strain>
    </source>
</reference>
<dbReference type="EC" id="2.3.1.-" evidence="4"/>
<evidence type="ECO:0000259" key="3">
    <source>
        <dbReference type="PROSITE" id="PS51186"/>
    </source>
</evidence>
<dbReference type="InterPro" id="IPR050832">
    <property type="entry name" value="Bact_Acetyltransf"/>
</dbReference>
<keyword evidence="5" id="KW-1185">Reference proteome</keyword>
<dbReference type="Gene3D" id="3.40.630.30">
    <property type="match status" value="1"/>
</dbReference>
<sequence length="147" mass="15678">MPVREATPSDVPLVRALQSLLPEPVDDLFADGLPGGITLVAVPAGAWTPPGASASGQPVGYVHAYDTGYVSELAVAPEHRGRGHGRDLLSRCLAELRARGVDRAELEVAADNDRARSLYESLGFAVAERRPDRYESGDGLRMTVDLD</sequence>
<evidence type="ECO:0000256" key="2">
    <source>
        <dbReference type="ARBA" id="ARBA00023315"/>
    </source>
</evidence>
<keyword evidence="1 4" id="KW-0808">Transferase</keyword>
<evidence type="ECO:0000256" key="1">
    <source>
        <dbReference type="ARBA" id="ARBA00022679"/>
    </source>
</evidence>
<name>A0ABD5VBA6_9EURY</name>
<proteinExistence type="predicted"/>
<dbReference type="SUPFAM" id="SSF55729">
    <property type="entry name" value="Acyl-CoA N-acyltransferases (Nat)"/>
    <property type="match status" value="1"/>
</dbReference>
<keyword evidence="2 4" id="KW-0012">Acyltransferase</keyword>
<accession>A0ABD5VBA6</accession>
<dbReference type="GO" id="GO:0016746">
    <property type="term" value="F:acyltransferase activity"/>
    <property type="evidence" value="ECO:0007669"/>
    <property type="project" value="UniProtKB-KW"/>
</dbReference>
<protein>
    <submittedName>
        <fullName evidence="4">GNAT family N-acetyltransferase</fullName>
        <ecNumber evidence="4">2.3.1.-</ecNumber>
    </submittedName>
</protein>
<organism evidence="4 5">
    <name type="scientific">Halorubellus litoreus</name>
    <dbReference type="NCBI Taxonomy" id="755308"/>
    <lineage>
        <taxon>Archaea</taxon>
        <taxon>Methanobacteriati</taxon>
        <taxon>Methanobacteriota</taxon>
        <taxon>Stenosarchaea group</taxon>
        <taxon>Halobacteria</taxon>
        <taxon>Halobacteriales</taxon>
        <taxon>Halorubellaceae</taxon>
        <taxon>Halorubellus</taxon>
    </lineage>
</organism>
<dbReference type="CDD" id="cd04301">
    <property type="entry name" value="NAT_SF"/>
    <property type="match status" value="1"/>
</dbReference>
<gene>
    <name evidence="4" type="ORF">ACFQGB_07535</name>
</gene>
<dbReference type="AlphaFoldDB" id="A0ABD5VBA6"/>
<dbReference type="Proteomes" id="UP001596395">
    <property type="component" value="Unassembled WGS sequence"/>
</dbReference>
<evidence type="ECO:0000313" key="4">
    <source>
        <dbReference type="EMBL" id="MFC6952714.1"/>
    </source>
</evidence>
<dbReference type="PANTHER" id="PTHR43877">
    <property type="entry name" value="AMINOALKYLPHOSPHONATE N-ACETYLTRANSFERASE-RELATED-RELATED"/>
    <property type="match status" value="1"/>
</dbReference>
<dbReference type="Pfam" id="PF00583">
    <property type="entry name" value="Acetyltransf_1"/>
    <property type="match status" value="1"/>
</dbReference>
<dbReference type="RefSeq" id="WP_336349701.1">
    <property type="nucleotide sequence ID" value="NZ_JAZAQL010000002.1"/>
</dbReference>
<dbReference type="EMBL" id="JBHSXN010000002">
    <property type="protein sequence ID" value="MFC6952714.1"/>
    <property type="molecule type" value="Genomic_DNA"/>
</dbReference>
<dbReference type="InterPro" id="IPR000182">
    <property type="entry name" value="GNAT_dom"/>
</dbReference>
<dbReference type="InterPro" id="IPR016181">
    <property type="entry name" value="Acyl_CoA_acyltransferase"/>
</dbReference>
<evidence type="ECO:0000313" key="5">
    <source>
        <dbReference type="Proteomes" id="UP001596395"/>
    </source>
</evidence>
<comment type="caution">
    <text evidence="4">The sequence shown here is derived from an EMBL/GenBank/DDBJ whole genome shotgun (WGS) entry which is preliminary data.</text>
</comment>
<feature type="domain" description="N-acetyltransferase" evidence="3">
    <location>
        <begin position="1"/>
        <end position="147"/>
    </location>
</feature>